<feature type="compositionally biased region" description="Polar residues" evidence="1">
    <location>
        <begin position="105"/>
        <end position="117"/>
    </location>
</feature>
<evidence type="ECO:0000256" key="1">
    <source>
        <dbReference type="SAM" id="MobiDB-lite"/>
    </source>
</evidence>
<protein>
    <submittedName>
        <fullName evidence="2">Uncharacterized protein</fullName>
    </submittedName>
</protein>
<feature type="compositionally biased region" description="Low complexity" evidence="1">
    <location>
        <begin position="75"/>
        <end position="85"/>
    </location>
</feature>
<gene>
    <name evidence="2" type="ORF">M501DRAFT_875204</name>
</gene>
<comment type="caution">
    <text evidence="2">The sequence shown here is derived from an EMBL/GenBank/DDBJ whole genome shotgun (WGS) entry which is preliminary data.</text>
</comment>
<feature type="compositionally biased region" description="Polar residues" evidence="1">
    <location>
        <begin position="152"/>
        <end position="162"/>
    </location>
</feature>
<dbReference type="Proteomes" id="UP000799429">
    <property type="component" value="Unassembled WGS sequence"/>
</dbReference>
<proteinExistence type="predicted"/>
<evidence type="ECO:0000313" key="2">
    <source>
        <dbReference type="EMBL" id="KAF2838376.1"/>
    </source>
</evidence>
<feature type="compositionally biased region" description="Basic and acidic residues" evidence="1">
    <location>
        <begin position="295"/>
        <end position="306"/>
    </location>
</feature>
<dbReference type="EMBL" id="MU006097">
    <property type="protein sequence ID" value="KAF2838376.1"/>
    <property type="molecule type" value="Genomic_DNA"/>
</dbReference>
<feature type="region of interest" description="Disordered" evidence="1">
    <location>
        <begin position="146"/>
        <end position="313"/>
    </location>
</feature>
<evidence type="ECO:0000313" key="3">
    <source>
        <dbReference type="Proteomes" id="UP000799429"/>
    </source>
</evidence>
<accession>A0A9P4VMA0</accession>
<feature type="region of interest" description="Disordered" evidence="1">
    <location>
        <begin position="53"/>
        <end position="124"/>
    </location>
</feature>
<feature type="compositionally biased region" description="Polar residues" evidence="1">
    <location>
        <begin position="267"/>
        <end position="279"/>
    </location>
</feature>
<feature type="compositionally biased region" description="Basic and acidic residues" evidence="1">
    <location>
        <begin position="209"/>
        <end position="221"/>
    </location>
</feature>
<sequence length="313" mass="34459">MKAEQSLSNASPFPTSFIIEVQEMRRRATDFINIAKEFQRFGSHLQSKLSIKEQHRATGAAPTSGPATFNKPSLQSEAQEAQGEAAPERVTGDAPPTAEDVDKSSGMNNGQTTQDTNSEGHGDAEVHECIKRRAAENVSLCAKKKHKPITEGQFQMHNSSSSPDDRTINHKMNTTKAQKAPPRQTQSEQLPSTHTPQADIEFEDISAEVEARLRAKEEERRIKIKTHRKRRRSSIDSAGTVGDGLEQLSVRERKRARMKGAFEGQNGRPQRSRSASVAESGSGPGDRPAPARSKRGNELDEGGECRRSKRVKA</sequence>
<name>A0A9P4VMA0_9PEZI</name>
<dbReference type="AlphaFoldDB" id="A0A9P4VMA0"/>
<feature type="compositionally biased region" description="Basic residues" evidence="1">
    <location>
        <begin position="222"/>
        <end position="232"/>
    </location>
</feature>
<keyword evidence="3" id="KW-1185">Reference proteome</keyword>
<feature type="compositionally biased region" description="Low complexity" evidence="1">
    <location>
        <begin position="57"/>
        <end position="68"/>
    </location>
</feature>
<reference evidence="2" key="1">
    <citation type="journal article" date="2020" name="Stud. Mycol.">
        <title>101 Dothideomycetes genomes: a test case for predicting lifestyles and emergence of pathogens.</title>
        <authorList>
            <person name="Haridas S."/>
            <person name="Albert R."/>
            <person name="Binder M."/>
            <person name="Bloem J."/>
            <person name="Labutti K."/>
            <person name="Salamov A."/>
            <person name="Andreopoulos B."/>
            <person name="Baker S."/>
            <person name="Barry K."/>
            <person name="Bills G."/>
            <person name="Bluhm B."/>
            <person name="Cannon C."/>
            <person name="Castanera R."/>
            <person name="Culley D."/>
            <person name="Daum C."/>
            <person name="Ezra D."/>
            <person name="Gonzalez J."/>
            <person name="Henrissat B."/>
            <person name="Kuo A."/>
            <person name="Liang C."/>
            <person name="Lipzen A."/>
            <person name="Lutzoni F."/>
            <person name="Magnuson J."/>
            <person name="Mondo S."/>
            <person name="Nolan M."/>
            <person name="Ohm R."/>
            <person name="Pangilinan J."/>
            <person name="Park H.-J."/>
            <person name="Ramirez L."/>
            <person name="Alfaro M."/>
            <person name="Sun H."/>
            <person name="Tritt A."/>
            <person name="Yoshinaga Y."/>
            <person name="Zwiers L.-H."/>
            <person name="Turgeon B."/>
            <person name="Goodwin S."/>
            <person name="Spatafora J."/>
            <person name="Crous P."/>
            <person name="Grigoriev I."/>
        </authorList>
    </citation>
    <scope>NUCLEOTIDE SEQUENCE</scope>
    <source>
        <strain evidence="2">CBS 101060</strain>
    </source>
</reference>
<organism evidence="2 3">
    <name type="scientific">Patellaria atrata CBS 101060</name>
    <dbReference type="NCBI Taxonomy" id="1346257"/>
    <lineage>
        <taxon>Eukaryota</taxon>
        <taxon>Fungi</taxon>
        <taxon>Dikarya</taxon>
        <taxon>Ascomycota</taxon>
        <taxon>Pezizomycotina</taxon>
        <taxon>Dothideomycetes</taxon>
        <taxon>Dothideomycetes incertae sedis</taxon>
        <taxon>Patellariales</taxon>
        <taxon>Patellariaceae</taxon>
        <taxon>Patellaria</taxon>
    </lineage>
</organism>
<feature type="compositionally biased region" description="Polar residues" evidence="1">
    <location>
        <begin position="170"/>
        <end position="196"/>
    </location>
</feature>